<feature type="region of interest" description="Disordered" evidence="1">
    <location>
        <begin position="1"/>
        <end position="20"/>
    </location>
</feature>
<proteinExistence type="predicted"/>
<keyword evidence="3" id="KW-1185">Reference proteome</keyword>
<organism evidence="2 3">
    <name type="scientific">Clostridium thermobutyricum</name>
    <dbReference type="NCBI Taxonomy" id="29372"/>
    <lineage>
        <taxon>Bacteria</taxon>
        <taxon>Bacillati</taxon>
        <taxon>Bacillota</taxon>
        <taxon>Clostridia</taxon>
        <taxon>Eubacteriales</taxon>
        <taxon>Clostridiaceae</taxon>
        <taxon>Clostridium</taxon>
    </lineage>
</organism>
<dbReference type="EMBL" id="AGYT01000008">
    <property type="protein sequence ID" value="ENZ01684.1"/>
    <property type="molecule type" value="Genomic_DNA"/>
</dbReference>
<dbReference type="eggNOG" id="ENOG502Z96S">
    <property type="taxonomic scope" value="Bacteria"/>
</dbReference>
<dbReference type="RefSeq" id="WP_002597420.1">
    <property type="nucleotide sequence ID" value="NZ_KB850956.1"/>
</dbReference>
<evidence type="ECO:0008006" key="4">
    <source>
        <dbReference type="Google" id="ProtNLM"/>
    </source>
</evidence>
<protein>
    <recommendedName>
        <fullName evidence="4">HK97 family phage major capsid protein</fullName>
    </recommendedName>
</protein>
<evidence type="ECO:0000256" key="1">
    <source>
        <dbReference type="SAM" id="MobiDB-lite"/>
    </source>
</evidence>
<dbReference type="Proteomes" id="UP000013097">
    <property type="component" value="Unassembled WGS sequence"/>
</dbReference>
<sequence length="298" mass="32412">MADITTGTPNGTGNPSNGAPIGINPTIWTGSLMHNYYEKSVVPLITKKAPVIHGDKLIYSLASPVNINKGTTSDDETDVIYQSVKPTTLSIEMDKTYDWAIKCSNIELFQTNLDLLNGEMQEAADGLDEAISQDVYADIFASAGQTMGAIEVSGLNAYDTLVNMGTMLNKNKVPKRGRYAVIDNDYLGMLTMDPRFQYDPTVLENGIVEGRKIGGFTILVTDDIPTLKGGAKGVFAIQRDGYGYGTQFDNVEFFEKLEQSRGQAVRGQVLAGYGVLRPNNIVSAQVTYNTEIQPNVVD</sequence>
<accession>N9Y0P2</accession>
<dbReference type="PATRIC" id="fig|999411.4.peg.891"/>
<dbReference type="AlphaFoldDB" id="N9Y0P2"/>
<dbReference type="HOGENOM" id="CLU_085672_0_0_9"/>
<gene>
    <name evidence="2" type="ORF">HMPREF1092_00918</name>
</gene>
<name>N9Y0P2_9CLOT</name>
<evidence type="ECO:0000313" key="3">
    <source>
        <dbReference type="Proteomes" id="UP000013097"/>
    </source>
</evidence>
<reference evidence="2 3" key="1">
    <citation type="submission" date="2013-01" db="EMBL/GenBank/DDBJ databases">
        <title>The Genome Sequence of Clostridium colicanis 209318.</title>
        <authorList>
            <consortium name="The Broad Institute Genome Sequencing Platform"/>
            <person name="Earl A."/>
            <person name="Ward D."/>
            <person name="Feldgarden M."/>
            <person name="Gevers D."/>
            <person name="Courvalin P."/>
            <person name="Lambert T."/>
            <person name="Walker B."/>
            <person name="Young S.K."/>
            <person name="Zeng Q."/>
            <person name="Gargeya S."/>
            <person name="Fitzgerald M."/>
            <person name="Haas B."/>
            <person name="Abouelleil A."/>
            <person name="Alvarado L."/>
            <person name="Arachchi H.M."/>
            <person name="Berlin A.M."/>
            <person name="Chapman S.B."/>
            <person name="Dewar J."/>
            <person name="Goldberg J."/>
            <person name="Griggs A."/>
            <person name="Gujja S."/>
            <person name="Hansen M."/>
            <person name="Howarth C."/>
            <person name="Imamovic A."/>
            <person name="Larimer J."/>
            <person name="McCowan C."/>
            <person name="Murphy C."/>
            <person name="Neiman D."/>
            <person name="Pearson M."/>
            <person name="Priest M."/>
            <person name="Roberts A."/>
            <person name="Saif S."/>
            <person name="Shea T."/>
            <person name="Sisk P."/>
            <person name="Sykes S."/>
            <person name="Wortman J."/>
            <person name="Nusbaum C."/>
            <person name="Birren B."/>
        </authorList>
    </citation>
    <scope>NUCLEOTIDE SEQUENCE [LARGE SCALE GENOMIC DNA]</scope>
    <source>
        <strain evidence="2 3">209318</strain>
    </source>
</reference>
<comment type="caution">
    <text evidence="2">The sequence shown here is derived from an EMBL/GenBank/DDBJ whole genome shotgun (WGS) entry which is preliminary data.</text>
</comment>
<evidence type="ECO:0000313" key="2">
    <source>
        <dbReference type="EMBL" id="ENZ01684.1"/>
    </source>
</evidence>